<dbReference type="Pfam" id="PF11712">
    <property type="entry name" value="Vma12"/>
    <property type="match status" value="1"/>
</dbReference>
<sequence length="237" mass="27659">MVYLKRTQKIQQAINRYNELSQSNSEVKEASRDMKLDKDENKVSHKTLLAIYKTLKNHDMTDENLLSLMRGTEVYIPPKPQPPSKSKEYLEYMEKLRIDLQEREYQELLHNKPDSIKNDEYISFSQEAKIVKEQLSAILNILLSTVSVGWAFWYWSASSIPNLSLASRTLLSMLGAAIVLIAEVFIYSRYKSKVDTAKQVERKKREKKTVLNTYEFTGDQVTQEKQSEKPSNLRKRK</sequence>
<dbReference type="PANTHER" id="PTHR31394">
    <property type="entry name" value="TRANSMEMBRANE PROTEIN 199"/>
    <property type="match status" value="1"/>
</dbReference>
<dbReference type="GO" id="GO:0070072">
    <property type="term" value="P:vacuolar proton-transporting V-type ATPase complex assembly"/>
    <property type="evidence" value="ECO:0007669"/>
    <property type="project" value="InterPro"/>
</dbReference>
<comment type="caution">
    <text evidence="7">The sequence shown here is derived from an EMBL/GenBank/DDBJ whole genome shotgun (WGS) entry which is preliminary data.</text>
</comment>
<protein>
    <recommendedName>
        <fullName evidence="9">Vacuolar ATPase assembly integral membrane protein VPH2</fullName>
    </recommendedName>
</protein>
<keyword evidence="4 6" id="KW-1133">Transmembrane helix</keyword>
<proteinExistence type="predicted"/>
<dbReference type="GO" id="GO:0005789">
    <property type="term" value="C:endoplasmic reticulum membrane"/>
    <property type="evidence" value="ECO:0007669"/>
    <property type="project" value="UniProtKB-SubCell"/>
</dbReference>
<dbReference type="EMBL" id="SWFS01000097">
    <property type="protein sequence ID" value="KAA8916520.1"/>
    <property type="molecule type" value="Genomic_DNA"/>
</dbReference>
<name>A0A642V8R8_9ASCO</name>
<keyword evidence="5 6" id="KW-0472">Membrane</keyword>
<dbReference type="AlphaFoldDB" id="A0A642V8R8"/>
<evidence type="ECO:0000313" key="7">
    <source>
        <dbReference type="EMBL" id="KAA8916520.1"/>
    </source>
</evidence>
<dbReference type="PANTHER" id="PTHR31394:SF1">
    <property type="entry name" value="TRANSMEMBRANE PROTEIN 199"/>
    <property type="match status" value="1"/>
</dbReference>
<feature type="transmembrane region" description="Helical" evidence="6">
    <location>
        <begin position="137"/>
        <end position="157"/>
    </location>
</feature>
<evidence type="ECO:0000256" key="4">
    <source>
        <dbReference type="ARBA" id="ARBA00022989"/>
    </source>
</evidence>
<comment type="subcellular location">
    <subcellularLocation>
        <location evidence="1">Endoplasmic reticulum membrane</location>
        <topology evidence="1">Multi-pass membrane protein</topology>
    </subcellularLocation>
</comment>
<evidence type="ECO:0000256" key="1">
    <source>
        <dbReference type="ARBA" id="ARBA00004477"/>
    </source>
</evidence>
<reference evidence="7" key="1">
    <citation type="journal article" date="2019" name="G3 (Bethesda)">
        <title>Genome Assemblies of Two Rare Opportunistic Yeast Pathogens: Diutina rugosa (syn. Candida rugosa) and Trichomonascus ciferrii (syn. Candida ciferrii).</title>
        <authorList>
            <person name="Mixao V."/>
            <person name="Saus E."/>
            <person name="Hansen A.P."/>
            <person name="Lass-Florl C."/>
            <person name="Gabaldon T."/>
        </authorList>
    </citation>
    <scope>NUCLEOTIDE SEQUENCE</scope>
    <source>
        <strain evidence="7">CBS 4856</strain>
    </source>
</reference>
<dbReference type="InterPro" id="IPR021013">
    <property type="entry name" value="ATPase_Vma12"/>
</dbReference>
<dbReference type="OrthoDB" id="19981at2759"/>
<feature type="transmembrane region" description="Helical" evidence="6">
    <location>
        <begin position="169"/>
        <end position="188"/>
    </location>
</feature>
<evidence type="ECO:0000256" key="5">
    <source>
        <dbReference type="ARBA" id="ARBA00023136"/>
    </source>
</evidence>
<evidence type="ECO:0000313" key="8">
    <source>
        <dbReference type="Proteomes" id="UP000761534"/>
    </source>
</evidence>
<evidence type="ECO:0000256" key="2">
    <source>
        <dbReference type="ARBA" id="ARBA00022692"/>
    </source>
</evidence>
<accession>A0A642V8R8</accession>
<organism evidence="7 8">
    <name type="scientific">Trichomonascus ciferrii</name>
    <dbReference type="NCBI Taxonomy" id="44093"/>
    <lineage>
        <taxon>Eukaryota</taxon>
        <taxon>Fungi</taxon>
        <taxon>Dikarya</taxon>
        <taxon>Ascomycota</taxon>
        <taxon>Saccharomycotina</taxon>
        <taxon>Dipodascomycetes</taxon>
        <taxon>Dipodascales</taxon>
        <taxon>Trichomonascaceae</taxon>
        <taxon>Trichomonascus</taxon>
        <taxon>Trichomonascus ciferrii complex</taxon>
    </lineage>
</organism>
<evidence type="ECO:0000256" key="6">
    <source>
        <dbReference type="SAM" id="Phobius"/>
    </source>
</evidence>
<keyword evidence="8" id="KW-1185">Reference proteome</keyword>
<keyword evidence="2 6" id="KW-0812">Transmembrane</keyword>
<gene>
    <name evidence="7" type="ORF">TRICI_001383</name>
</gene>
<evidence type="ECO:0000256" key="3">
    <source>
        <dbReference type="ARBA" id="ARBA00022824"/>
    </source>
</evidence>
<dbReference type="VEuPathDB" id="FungiDB:TRICI_001383"/>
<evidence type="ECO:0008006" key="9">
    <source>
        <dbReference type="Google" id="ProtNLM"/>
    </source>
</evidence>
<keyword evidence="3" id="KW-0256">Endoplasmic reticulum</keyword>
<dbReference type="Proteomes" id="UP000761534">
    <property type="component" value="Unassembled WGS sequence"/>
</dbReference>